<protein>
    <submittedName>
        <fullName evidence="1">Uncharacterized protein</fullName>
    </submittedName>
</protein>
<sequence length="241" mass="28037">MTATLLVSEIKQPKLISHVTPIPSALFLNSYRYMGQLQSFSIDAVTTSDNIYAQKMIVTYTHHVHIDLKRPNCLYVETSGDLKEKLYYLNNGYLTIYDRLTHYYGELKIPKSIDKALDFLFEKYDVKSLLANILYTDLDRRIPPKEKGYYFGVSEVDGIACDHLGFVTQNYDYQVWIERRKHPLIRKFIIIDTTHPLLPRSSTLLRWHLDRKPADACFFFEKPSDAVKIDITASATKEERS</sequence>
<gene>
    <name evidence="1" type="ORF">MNB_SV-4-990</name>
</gene>
<dbReference type="EMBL" id="FPIB01000003">
    <property type="protein sequence ID" value="SFV89807.1"/>
    <property type="molecule type" value="Genomic_DNA"/>
</dbReference>
<dbReference type="SUPFAM" id="SSF89392">
    <property type="entry name" value="Prokaryotic lipoproteins and lipoprotein localization factors"/>
    <property type="match status" value="1"/>
</dbReference>
<evidence type="ECO:0000313" key="1">
    <source>
        <dbReference type="EMBL" id="SFV89807.1"/>
    </source>
</evidence>
<accession>A0A1W1E7H4</accession>
<reference evidence="1" key="1">
    <citation type="submission" date="2016-10" db="EMBL/GenBank/DDBJ databases">
        <authorList>
            <person name="de Groot N.N."/>
        </authorList>
    </citation>
    <scope>NUCLEOTIDE SEQUENCE</scope>
</reference>
<dbReference type="InterPro" id="IPR029046">
    <property type="entry name" value="LolA/LolB/LppX"/>
</dbReference>
<dbReference type="Pfam" id="PF09865">
    <property type="entry name" value="DUF2092"/>
    <property type="match status" value="1"/>
</dbReference>
<name>A0A1W1E7H4_9ZZZZ</name>
<proteinExistence type="predicted"/>
<organism evidence="1">
    <name type="scientific">hydrothermal vent metagenome</name>
    <dbReference type="NCBI Taxonomy" id="652676"/>
    <lineage>
        <taxon>unclassified sequences</taxon>
        <taxon>metagenomes</taxon>
        <taxon>ecological metagenomes</taxon>
    </lineage>
</organism>
<dbReference type="InterPro" id="IPR019207">
    <property type="entry name" value="DUF2092"/>
</dbReference>
<dbReference type="AlphaFoldDB" id="A0A1W1E7H4"/>